<dbReference type="AlphaFoldDB" id="A0A1G4HJE7"/>
<gene>
    <name evidence="2" type="ORF">PVC01_140005100</name>
</gene>
<dbReference type="VEuPathDB" id="PlasmoDB:PVPAM_140081200"/>
<evidence type="ECO:0000256" key="1">
    <source>
        <dbReference type="SAM" id="MobiDB-lite"/>
    </source>
</evidence>
<proteinExistence type="predicted"/>
<name>A0A1G4HJE7_PLAVI</name>
<evidence type="ECO:0000313" key="2">
    <source>
        <dbReference type="EMBL" id="SCO75064.1"/>
    </source>
</evidence>
<evidence type="ECO:0008006" key="4">
    <source>
        <dbReference type="Google" id="ProtNLM"/>
    </source>
</evidence>
<feature type="compositionally biased region" description="Polar residues" evidence="1">
    <location>
        <begin position="221"/>
        <end position="262"/>
    </location>
</feature>
<feature type="compositionally biased region" description="Basic and acidic residues" evidence="1">
    <location>
        <begin position="141"/>
        <end position="161"/>
    </location>
</feature>
<evidence type="ECO:0000313" key="3">
    <source>
        <dbReference type="Proteomes" id="UP000305196"/>
    </source>
</evidence>
<reference evidence="2 3" key="1">
    <citation type="submission" date="2016-07" db="EMBL/GenBank/DDBJ databases">
        <authorList>
            <consortium name="Pathogen Informatics"/>
        </authorList>
    </citation>
    <scope>NUCLEOTIDE SEQUENCE [LARGE SCALE GENOMIC DNA]</scope>
</reference>
<dbReference type="VEuPathDB" id="PlasmoDB:PVP01_1472100"/>
<dbReference type="EMBL" id="LT615269">
    <property type="protein sequence ID" value="SCO75064.1"/>
    <property type="molecule type" value="Genomic_DNA"/>
</dbReference>
<organism evidence="2 3">
    <name type="scientific">Plasmodium vivax</name>
    <name type="common">malaria parasite P. vivax</name>
    <dbReference type="NCBI Taxonomy" id="5855"/>
    <lineage>
        <taxon>Eukaryota</taxon>
        <taxon>Sar</taxon>
        <taxon>Alveolata</taxon>
        <taxon>Apicomplexa</taxon>
        <taxon>Aconoidasida</taxon>
        <taxon>Haemosporida</taxon>
        <taxon>Plasmodiidae</taxon>
        <taxon>Plasmodium</taxon>
        <taxon>Plasmodium (Plasmodium)</taxon>
    </lineage>
</organism>
<dbReference type="VEuPathDB" id="PlasmoDB:PVX_121855"/>
<dbReference type="VEuPathDB" id="PlasmoDB:PVW1_140078800"/>
<feature type="region of interest" description="Disordered" evidence="1">
    <location>
        <begin position="108"/>
        <end position="127"/>
    </location>
</feature>
<feature type="compositionally biased region" description="Low complexity" evidence="1">
    <location>
        <begin position="182"/>
        <end position="195"/>
    </location>
</feature>
<feature type="region of interest" description="Disordered" evidence="1">
    <location>
        <begin position="275"/>
        <end position="294"/>
    </location>
</feature>
<feature type="compositionally biased region" description="Basic and acidic residues" evidence="1">
    <location>
        <begin position="113"/>
        <end position="126"/>
    </location>
</feature>
<sequence>MAPWPGISSRINDHYRKYLQPHCMTKYNNIHKQILNQIEALNNKDPGNFCKNCQALRLNINNKNNELNYCYAPNILGNKLIDDYDINAFMKKCLPLPKCSYNGASNVRKPSTLKREPENECRERNKCNKGITSSQVSAGKVKPEINYKSPETKLPIRKEDLNITQPHAGEAGSTKANTHSGPQNNISNPNNPVVVQHGAPHSKGIDPSGTTEHEYIPKQPASASPNSLTSVLGNSSEDSSPHVTPGSEPSTTAIAQQKNLETSSHERDQRSLQQINGNPLGAQGSERATSAGEGLNIKVLDSNISGTEDLDEISPDGRNPRSSVVHQLVDSIINLDGDPSLYSTLTDAAAGGDNYLNGGSLETSVSKPLIGEFTGDNPEIKYKNYTAMALAPTGVIMLMTLLSKVNQIVFH</sequence>
<protein>
    <recommendedName>
        <fullName evidence="4">VIR protein</fullName>
    </recommendedName>
</protein>
<feature type="region of interest" description="Disordered" evidence="1">
    <location>
        <begin position="132"/>
        <end position="270"/>
    </location>
</feature>
<accession>A0A1G4HJE7</accession>
<dbReference type="Proteomes" id="UP000305196">
    <property type="component" value="Chromosome 14"/>
</dbReference>